<feature type="compositionally biased region" description="Low complexity" evidence="1">
    <location>
        <begin position="382"/>
        <end position="397"/>
    </location>
</feature>
<sequence>MIEGVASPAVQALIDRAADLPDPRPGGPANPDRQALLDQVIAAGAGVPVGLDRDALRDLMFTLAAQVGAETGRFAVPALADFAPAAGQPEPARVGSSPAGAGDTAGATDARPAIRPDAAAPDRTSGGPAPKAPGPPPRSRIVRKAAATFRPHQAPEPEPPPQTRREATFEQVRFAAMARQWQQAQGTARDGLLLAGDAIEAARRHAHADPDIAAFVAASVEAAAARRRRRRGTAALVLLAVALIAGLGWVRIADLNSDQEKIQRARQSERAQISEEAKAAVLALTDRNLAPTRELLTSLVGQPAPVLDLLELRGGGIERSSDDVVSVSASLADLDPAAGAANSGSGATGPGAVSPLRRDGALAPWPGVRTFSPTGGVLTSLPGTPDAGAAAPEAAPQDPAPAPRPATPAPDVSGGAPLPADLGTCGGAMWLGNAGDSRLAGGVDPQTLAPGARVAVATPSGINLRDALPDPDYTLAPTKGVVPNGGQVTLTSAAQGYPRPDGTTRLWAEVEAPQQNCTRVFLQFAGRGTIGPPPDPAVAAADAAIAARADRISETLRNQGFAVPPAEYRPEAIGKDELRYFHDADARLAEAVAAALVAGNTMASPPVVVPLTQLPQLPATGVIELWLDLGAG</sequence>
<feature type="compositionally biased region" description="Low complexity" evidence="1">
    <location>
        <begin position="95"/>
        <end position="129"/>
    </location>
</feature>
<feature type="compositionally biased region" description="Pro residues" evidence="1">
    <location>
        <begin position="398"/>
        <end position="408"/>
    </location>
</feature>
<dbReference type="RefSeq" id="WP_074826508.1">
    <property type="nucleotide sequence ID" value="NZ_FNNA01000002.1"/>
</dbReference>
<feature type="region of interest" description="Disordered" evidence="1">
    <location>
        <begin position="87"/>
        <end position="139"/>
    </location>
</feature>
<reference evidence="4" key="1">
    <citation type="submission" date="2016-10" db="EMBL/GenBank/DDBJ databases">
        <authorList>
            <person name="Varghese N."/>
            <person name="Submissions S."/>
        </authorList>
    </citation>
    <scope>NUCLEOTIDE SEQUENCE [LARGE SCALE GENOMIC DNA]</scope>
    <source>
        <strain evidence="4">DSM 29303</strain>
    </source>
</reference>
<dbReference type="EMBL" id="FNNA01000002">
    <property type="protein sequence ID" value="SDW97084.1"/>
    <property type="molecule type" value="Genomic_DNA"/>
</dbReference>
<evidence type="ECO:0000256" key="2">
    <source>
        <dbReference type="SAM" id="Phobius"/>
    </source>
</evidence>
<protein>
    <submittedName>
        <fullName evidence="3">Uncharacterized protein</fullName>
    </submittedName>
</protein>
<evidence type="ECO:0000256" key="1">
    <source>
        <dbReference type="SAM" id="MobiDB-lite"/>
    </source>
</evidence>
<gene>
    <name evidence="3" type="ORF">SAMN05444276_102647</name>
</gene>
<evidence type="ECO:0000313" key="3">
    <source>
        <dbReference type="EMBL" id="SDW97084.1"/>
    </source>
</evidence>
<dbReference type="Proteomes" id="UP000182944">
    <property type="component" value="Unassembled WGS sequence"/>
</dbReference>
<proteinExistence type="predicted"/>
<dbReference type="STRING" id="1545044.SAMN05444276_102647"/>
<organism evidence="3 4">
    <name type="scientific">Paracoccus sanguinis</name>
    <dbReference type="NCBI Taxonomy" id="1545044"/>
    <lineage>
        <taxon>Bacteria</taxon>
        <taxon>Pseudomonadati</taxon>
        <taxon>Pseudomonadota</taxon>
        <taxon>Alphaproteobacteria</taxon>
        <taxon>Rhodobacterales</taxon>
        <taxon>Paracoccaceae</taxon>
        <taxon>Paracoccus</taxon>
    </lineage>
</organism>
<name>A0A1H2XXE1_9RHOB</name>
<feature type="transmembrane region" description="Helical" evidence="2">
    <location>
        <begin position="234"/>
        <end position="252"/>
    </location>
</feature>
<accession>A0A1H2XXE1</accession>
<evidence type="ECO:0000313" key="4">
    <source>
        <dbReference type="Proteomes" id="UP000182944"/>
    </source>
</evidence>
<keyword evidence="2" id="KW-0472">Membrane</keyword>
<keyword evidence="2" id="KW-0812">Transmembrane</keyword>
<dbReference type="AlphaFoldDB" id="A0A1H2XXE1"/>
<keyword evidence="4" id="KW-1185">Reference proteome</keyword>
<keyword evidence="2" id="KW-1133">Transmembrane helix</keyword>
<feature type="region of interest" description="Disordered" evidence="1">
    <location>
        <begin position="337"/>
        <end position="420"/>
    </location>
</feature>